<dbReference type="AlphaFoldDB" id="A0A1M4WC67"/>
<evidence type="ECO:0000313" key="2">
    <source>
        <dbReference type="Proteomes" id="UP000184144"/>
    </source>
</evidence>
<dbReference type="Proteomes" id="UP000184144">
    <property type="component" value="Unassembled WGS sequence"/>
</dbReference>
<sequence length="133" mass="14148">MDSRLSQPACQVSPNRHPKYPPVILVLGLNHVDLIRLPSGTIPPNALVHFAPVSALDGEVLAELKPTTIISGLVSRGSDAVDLAGRLADLKYEGQYQVLTTALPRPAMVRAEISSVAPDIDVQLLEIPVQSGV</sequence>
<dbReference type="EMBL" id="FQUV01000002">
    <property type="protein sequence ID" value="SHE78653.1"/>
    <property type="molecule type" value="Genomic_DNA"/>
</dbReference>
<reference evidence="2" key="1">
    <citation type="submission" date="2016-11" db="EMBL/GenBank/DDBJ databases">
        <authorList>
            <person name="Varghese N."/>
            <person name="Submissions S."/>
        </authorList>
    </citation>
    <scope>NUCLEOTIDE SEQUENCE [LARGE SCALE GENOMIC DNA]</scope>
    <source>
        <strain evidence="2">DSM 100566</strain>
    </source>
</reference>
<keyword evidence="2" id="KW-1185">Reference proteome</keyword>
<evidence type="ECO:0000313" key="1">
    <source>
        <dbReference type="EMBL" id="SHE78653.1"/>
    </source>
</evidence>
<name>A0A1M4WC67_9RHOB</name>
<organism evidence="1 2">
    <name type="scientific">Litoreibacter ascidiaceicola</name>
    <dbReference type="NCBI Taxonomy" id="1486859"/>
    <lineage>
        <taxon>Bacteria</taxon>
        <taxon>Pseudomonadati</taxon>
        <taxon>Pseudomonadota</taxon>
        <taxon>Alphaproteobacteria</taxon>
        <taxon>Rhodobacterales</taxon>
        <taxon>Roseobacteraceae</taxon>
        <taxon>Litoreibacter</taxon>
    </lineage>
</organism>
<proteinExistence type="predicted"/>
<dbReference type="OrthoDB" id="7864872at2"/>
<accession>A0A1M4WC67</accession>
<dbReference type="RefSeq" id="WP_139250614.1">
    <property type="nucleotide sequence ID" value="NZ_FQUV01000002.1"/>
</dbReference>
<protein>
    <submittedName>
        <fullName evidence="1">Uncharacterized protein</fullName>
    </submittedName>
</protein>
<gene>
    <name evidence="1" type="ORF">SAMN05444273_102570</name>
</gene>